<dbReference type="RefSeq" id="XP_011134144.1">
    <property type="nucleotide sequence ID" value="XM_011135842.1"/>
</dbReference>
<sequence>MLGCQLGRGRCPVRAWALCAVQKVLCPAGWATWSPERGVRLVRLRAVRAARARAEQWYVNTVQSSVGALRVAGVPTQVSPLELHKAVVGFRAPRAGLPSSNPGYASLLFEQLGRNAHKRCIWYSRLNAELWRHDEVLEGTFTPHFGANDLLIAIAAEELPDDPPESLTELDLHLEHGRPHWCDRDALYNAPWNGVTGNRVTGNGVTGNGVTGNGVTGNGDQLQNPSPTFLDVITDDRWQPMPVSCVRWLTPPDPRASAS</sequence>
<name>A0A023AZY2_GRENI</name>
<evidence type="ECO:0000313" key="2">
    <source>
        <dbReference type="Proteomes" id="UP000019763"/>
    </source>
</evidence>
<dbReference type="GeneID" id="22915121"/>
<evidence type="ECO:0000313" key="1">
    <source>
        <dbReference type="EMBL" id="EZG44625.1"/>
    </source>
</evidence>
<dbReference type="VEuPathDB" id="CryptoDB:GNI_145140"/>
<dbReference type="Proteomes" id="UP000019763">
    <property type="component" value="Unassembled WGS sequence"/>
</dbReference>
<gene>
    <name evidence="1" type="ORF">GNI_145140</name>
</gene>
<comment type="caution">
    <text evidence="1">The sequence shown here is derived from an EMBL/GenBank/DDBJ whole genome shotgun (WGS) entry which is preliminary data.</text>
</comment>
<keyword evidence="2" id="KW-1185">Reference proteome</keyword>
<protein>
    <submittedName>
        <fullName evidence="1">Uncharacterized protein</fullName>
    </submittedName>
</protein>
<organism evidence="1 2">
    <name type="scientific">Gregarina niphandrodes</name>
    <name type="common">Septate eugregarine</name>
    <dbReference type="NCBI Taxonomy" id="110365"/>
    <lineage>
        <taxon>Eukaryota</taxon>
        <taxon>Sar</taxon>
        <taxon>Alveolata</taxon>
        <taxon>Apicomplexa</taxon>
        <taxon>Conoidasida</taxon>
        <taxon>Gregarinasina</taxon>
        <taxon>Eugregarinorida</taxon>
        <taxon>Gregarinidae</taxon>
        <taxon>Gregarina</taxon>
    </lineage>
</organism>
<accession>A0A023AZY2</accession>
<dbReference type="AlphaFoldDB" id="A0A023AZY2"/>
<proteinExistence type="predicted"/>
<reference evidence="1" key="1">
    <citation type="submission" date="2013-12" db="EMBL/GenBank/DDBJ databases">
        <authorList>
            <person name="Omoto C.K."/>
            <person name="Sibley D."/>
            <person name="Venepally P."/>
            <person name="Hadjithomas M."/>
            <person name="Karamycheva S."/>
            <person name="Brunk B."/>
            <person name="Roos D."/>
            <person name="Caler E."/>
            <person name="Lorenzi H."/>
        </authorList>
    </citation>
    <scope>NUCLEOTIDE SEQUENCE</scope>
</reference>
<dbReference type="EMBL" id="AFNH02001075">
    <property type="protein sequence ID" value="EZG44625.1"/>
    <property type="molecule type" value="Genomic_DNA"/>
</dbReference>